<reference evidence="7" key="1">
    <citation type="journal article" date="2011" name="Genome Res.">
        <title>Deep small RNA sequencing from the nematode Ascaris reveals conservation, functional diversification, and novel developmental profiles.</title>
        <authorList>
            <person name="Wang J."/>
            <person name="Czech B."/>
            <person name="Crunk A."/>
            <person name="Wallace A."/>
            <person name="Mitreva M."/>
            <person name="Hannon G.J."/>
            <person name="Davis R.E."/>
        </authorList>
    </citation>
    <scope>NUCLEOTIDE SEQUENCE</scope>
</reference>
<dbReference type="Gene3D" id="1.25.10.10">
    <property type="entry name" value="Leucine-rich Repeat Variant"/>
    <property type="match status" value="1"/>
</dbReference>
<feature type="compositionally biased region" description="Polar residues" evidence="6">
    <location>
        <begin position="1272"/>
        <end position="1287"/>
    </location>
</feature>
<dbReference type="GO" id="GO:0006281">
    <property type="term" value="P:DNA repair"/>
    <property type="evidence" value="ECO:0007669"/>
    <property type="project" value="TreeGrafter"/>
</dbReference>
<proteinExistence type="evidence at transcript level"/>
<sequence length="1700" mass="189071">MNEEAIEYPPGCQPISLASNNHELIKRLRALDGALKEAETNESIALPNRYASLMEHLSRSQLLNNPCKEVQILLACCIANLMRIFAPESPIGDPHLLKEVLIFLVRNLDGLADPTNPLYHRYVYLLENLSVTETLQLAIHLGDNAQPVLRQLIKTGFGAMNDKNSEETNLRGILSTMCSKLVQSVDQVSNSVLDAVLFFLVPPQKMNNRESYRMARDLIISNRDSVEPAIQLLLSHAIRSGELLDCDLITHKKIFNVIYELHEFEPDIIYPVLPLLVPNLSVAEVDKRRETTVFFGNLLSSERSKLADVMPELWKEFKSRFSDVDRDIRIICVKKAEDLLVFHPEYAGQVTELVMARCRDLDETVRLETVRMVKSLARRKFSAVSEKLLACVAERIRDKKTDVRHETVISLSALFRAIYTDERFAESERASVLVIFNAILVLYCQPLQQDRVLIEKVFVSNLVSFKVPVSQRVQILIDTFLCVGVFGAKAYDEILARQSRMRRQCRRLLELIDAGNVEETKAKIDSRIQALAEFSAEPAKATQSFRVFAQFLARDSRSSQLLKYVLGDSYTCGKIEGCLTELFSRMRDQEDIPKEDVSNVQSVLERAAPLQIDAEAVRELMQKVHAMMQKAFLFGDATILKNIFRLNSLLRVMVENYPRCFLGDAVMKLFAKLLDFEDRATTENTLKVIKLASPRVEEDSDEEEKRAHSALLEMCNSIAREGNPRAAKLAVRCIVAMLNESDGHINVDEIVEESIAHLDLDDRLCATAFRALGSAVEAYPETYKTRFESLIMKKVAEIVLSEDVDEVISAEESGTNVESELDVEGKKALYDRESSKHNVGDKCVTKLMGLKFMCVFLVAQASHLDKTVESLASRTLKMMSTFVKSAGDIFAKPTSDMEKAQLRAMAGCCMLKLASCRDYGKLVTVDEFIALSPLIYDDVVFVRWRFVSRLLKHLDSMKLSIEYMGLLSLVALVDDKEFKAKVRIILEKNITIRRKFLGRPETQPYAPYHQPEYCIAYAVYVLSKFTSFATYTDEATLSTLRGCLWFLMELFQSNKDPKNMEFIRTMLQEIKNCGDATMQEGPGDVEEQDKKMWALCDVGILLLSYRTKLNLGGGTEKRPVLSKRFFVRYQSKKGVEIYVPESMIEEEKRGMKQNRAHGEGSMMSMRSDKSRTRLTKKEVKKTRPAKGDEDGHSEGDDIEISEGDVLEAGGSGLNAVEPSRPTGKSVGAGKVMDGLGKSTDSPAAAALFTGITESVERGSDHRATRRTAVRSIASNKAKQQLSRSNGLISVIEEEAPSRSPSKSPCKAPSIESTASTSQEAVAGTSRSPARKSTRAGKAKAELREAVANISPILPHGKATRPTKRIFKKHAISAAFISSTPVAGLANRKRSQPRYRIGEVREEQTEPSPSKRRKIDEEDRQADRPARDTAQRLRRGTVAARQYSPELPSPKKMSPQKASNATVSVVASSKKKQTGQNGDVTSPSTTSLKRSRSSRKGAVARLKKRPGRLGTVVSASPKKTAAGTATAAMMNDALEDAGESVDLFSSIQTEADKTAKTQRSGKASGHGRQKKAGEEEIKTIDNTQETIAKAADETTSTPTSSFGLEEESDPEEVVEGTMRVTRAGRSKEVISPRRGSSGRGKNASISPVKIAANGSRRAASKLQRSNEVRGSGGSMTMPRKSASSRKQTKSPVKVRGKIYRW</sequence>
<dbReference type="GO" id="GO:0000785">
    <property type="term" value="C:chromatin"/>
    <property type="evidence" value="ECO:0007669"/>
    <property type="project" value="TreeGrafter"/>
</dbReference>
<dbReference type="Pfam" id="PF20168">
    <property type="entry name" value="PDS5"/>
    <property type="match status" value="1"/>
</dbReference>
<dbReference type="SUPFAM" id="SSF48371">
    <property type="entry name" value="ARM repeat"/>
    <property type="match status" value="1"/>
</dbReference>
<feature type="compositionally biased region" description="Basic residues" evidence="6">
    <location>
        <begin position="1328"/>
        <end position="1337"/>
    </location>
</feature>
<feature type="region of interest" description="Disordered" evidence="6">
    <location>
        <begin position="1256"/>
        <end position="1346"/>
    </location>
</feature>
<evidence type="ECO:0000256" key="4">
    <source>
        <dbReference type="ARBA" id="ARBA00023242"/>
    </source>
</evidence>
<keyword evidence="5" id="KW-0131">Cell cycle</keyword>
<name>F1KQH1_ASCSU</name>
<dbReference type="GO" id="GO:0005634">
    <property type="term" value="C:nucleus"/>
    <property type="evidence" value="ECO:0007669"/>
    <property type="project" value="UniProtKB-SubCell"/>
</dbReference>
<evidence type="ECO:0000256" key="1">
    <source>
        <dbReference type="ARBA" id="ARBA00004123"/>
    </source>
</evidence>
<evidence type="ECO:0000313" key="7">
    <source>
        <dbReference type="EMBL" id="ADY40125.1"/>
    </source>
</evidence>
<dbReference type="EMBL" id="JI164221">
    <property type="protein sequence ID" value="ADY40125.1"/>
    <property type="molecule type" value="mRNA"/>
</dbReference>
<protein>
    <submittedName>
        <fullName evidence="7">Sister chromatid cohesion protein PDS5 B</fullName>
    </submittedName>
</protein>
<keyword evidence="3" id="KW-0498">Mitosis</keyword>
<dbReference type="GO" id="GO:0007064">
    <property type="term" value="P:mitotic sister chromatid cohesion"/>
    <property type="evidence" value="ECO:0007669"/>
    <property type="project" value="InterPro"/>
</dbReference>
<evidence type="ECO:0000256" key="6">
    <source>
        <dbReference type="SAM" id="MobiDB-lite"/>
    </source>
</evidence>
<feature type="region of interest" description="Disordered" evidence="6">
    <location>
        <begin position="1547"/>
        <end position="1700"/>
    </location>
</feature>
<evidence type="ECO:0000256" key="5">
    <source>
        <dbReference type="ARBA" id="ARBA00023306"/>
    </source>
</evidence>
<dbReference type="PANTHER" id="PTHR12663">
    <property type="entry name" value="ANDROGEN INDUCED INHIBITOR OF PROLIFERATION AS3 / PDS5-RELATED"/>
    <property type="match status" value="1"/>
</dbReference>
<feature type="compositionally biased region" description="Basic and acidic residues" evidence="6">
    <location>
        <begin position="1413"/>
        <end position="1430"/>
    </location>
</feature>
<accession>F1KQH1</accession>
<feature type="compositionally biased region" description="Acidic residues" evidence="6">
    <location>
        <begin position="1603"/>
        <end position="1613"/>
    </location>
</feature>
<comment type="subcellular location">
    <subcellularLocation>
        <location evidence="1">Nucleus</location>
    </subcellularLocation>
</comment>
<feature type="compositionally biased region" description="Basic and acidic residues" evidence="6">
    <location>
        <begin position="1166"/>
        <end position="1177"/>
    </location>
</feature>
<feature type="compositionally biased region" description="Acidic residues" evidence="6">
    <location>
        <begin position="1196"/>
        <end position="1205"/>
    </location>
</feature>
<dbReference type="GO" id="GO:0051301">
    <property type="term" value="P:cell division"/>
    <property type="evidence" value="ECO:0007669"/>
    <property type="project" value="UniProtKB-KW"/>
</dbReference>
<organism evidence="7">
    <name type="scientific">Ascaris suum</name>
    <name type="common">Pig roundworm</name>
    <name type="synonym">Ascaris lumbricoides</name>
    <dbReference type="NCBI Taxonomy" id="6253"/>
    <lineage>
        <taxon>Eukaryota</taxon>
        <taxon>Metazoa</taxon>
        <taxon>Ecdysozoa</taxon>
        <taxon>Nematoda</taxon>
        <taxon>Chromadorea</taxon>
        <taxon>Rhabditida</taxon>
        <taxon>Spirurina</taxon>
        <taxon>Ascaridomorpha</taxon>
        <taxon>Ascaridoidea</taxon>
        <taxon>Ascarididae</taxon>
        <taxon>Ascaris</taxon>
    </lineage>
</organism>
<keyword evidence="4" id="KW-0539">Nucleus</keyword>
<feature type="compositionally biased region" description="Basic and acidic residues" evidence="6">
    <location>
        <begin position="1185"/>
        <end position="1195"/>
    </location>
</feature>
<evidence type="ECO:0000256" key="2">
    <source>
        <dbReference type="ARBA" id="ARBA00022618"/>
    </source>
</evidence>
<feature type="region of interest" description="Disordered" evidence="6">
    <location>
        <begin position="1376"/>
        <end position="1524"/>
    </location>
</feature>
<keyword evidence="2" id="KW-0132">Cell division</keyword>
<feature type="compositionally biased region" description="Low complexity" evidence="6">
    <location>
        <begin position="1456"/>
        <end position="1467"/>
    </location>
</feature>
<dbReference type="InterPro" id="IPR016024">
    <property type="entry name" value="ARM-type_fold"/>
</dbReference>
<feature type="region of interest" description="Disordered" evidence="6">
    <location>
        <begin position="1150"/>
        <end position="1237"/>
    </location>
</feature>
<feature type="compositionally biased region" description="Polar residues" evidence="6">
    <location>
        <begin position="1592"/>
        <end position="1601"/>
    </location>
</feature>
<dbReference type="InterPro" id="IPR011989">
    <property type="entry name" value="ARM-like"/>
</dbReference>
<evidence type="ECO:0000256" key="3">
    <source>
        <dbReference type="ARBA" id="ARBA00022776"/>
    </source>
</evidence>
<dbReference type="InterPro" id="IPR039776">
    <property type="entry name" value="Pds5"/>
</dbReference>
<feature type="compositionally biased region" description="Basic residues" evidence="6">
    <location>
        <begin position="1681"/>
        <end position="1700"/>
    </location>
</feature>
<feature type="compositionally biased region" description="Polar residues" evidence="6">
    <location>
        <begin position="1310"/>
        <end position="1327"/>
    </location>
</feature>
<dbReference type="PANTHER" id="PTHR12663:SF0">
    <property type="entry name" value="PRECOCIOUS DISSOCIATION OF SISTERS 5, ISOFORM A"/>
    <property type="match status" value="1"/>
</dbReference>